<dbReference type="Pfam" id="PF01119">
    <property type="entry name" value="DNA_mis_repair"/>
    <property type="match status" value="1"/>
</dbReference>
<dbReference type="PANTHER" id="PTHR10073">
    <property type="entry name" value="DNA MISMATCH REPAIR PROTEIN MLH, PMS, MUTL"/>
    <property type="match status" value="1"/>
</dbReference>
<evidence type="ECO:0000259" key="6">
    <source>
        <dbReference type="SMART" id="SM01340"/>
    </source>
</evidence>
<keyword evidence="2 4" id="KW-0227">DNA damage</keyword>
<dbReference type="CDD" id="cd00782">
    <property type="entry name" value="MutL_Trans"/>
    <property type="match status" value="1"/>
</dbReference>
<feature type="domain" description="DNA mismatch repair protein S5" evidence="6">
    <location>
        <begin position="208"/>
        <end position="326"/>
    </location>
</feature>
<feature type="domain" description="MutL C-terminal dimerisation" evidence="5">
    <location>
        <begin position="445"/>
        <end position="588"/>
    </location>
</feature>
<dbReference type="Pfam" id="PF13589">
    <property type="entry name" value="HATPase_c_3"/>
    <property type="match status" value="1"/>
</dbReference>
<keyword evidence="3 4" id="KW-0234">DNA repair</keyword>
<dbReference type="PROSITE" id="PS00058">
    <property type="entry name" value="DNA_MISMATCH_REPAIR_1"/>
    <property type="match status" value="1"/>
</dbReference>
<gene>
    <name evidence="4" type="primary">mutL</name>
    <name evidence="7" type="ORF">J2Z71_001059</name>
</gene>
<comment type="similarity">
    <text evidence="1 4">Belongs to the DNA mismatch repair MutL/HexB family.</text>
</comment>
<evidence type="ECO:0000256" key="3">
    <source>
        <dbReference type="ARBA" id="ARBA00023204"/>
    </source>
</evidence>
<reference evidence="7 8" key="1">
    <citation type="submission" date="2021-03" db="EMBL/GenBank/DDBJ databases">
        <title>Genomic Encyclopedia of Type Strains, Phase IV (KMG-IV): sequencing the most valuable type-strain genomes for metagenomic binning, comparative biology and taxonomic classification.</title>
        <authorList>
            <person name="Goeker M."/>
        </authorList>
    </citation>
    <scope>NUCLEOTIDE SEQUENCE [LARGE SCALE GENOMIC DNA]</scope>
    <source>
        <strain evidence="7 8">DSM 27563</strain>
    </source>
</reference>
<evidence type="ECO:0000256" key="2">
    <source>
        <dbReference type="ARBA" id="ARBA00022763"/>
    </source>
</evidence>
<name>A0ABS4KCL5_9FIRM</name>
<dbReference type="NCBIfam" id="TIGR00585">
    <property type="entry name" value="mutl"/>
    <property type="match status" value="1"/>
</dbReference>
<dbReference type="InterPro" id="IPR038973">
    <property type="entry name" value="MutL/Mlh/Pms-like"/>
</dbReference>
<dbReference type="InterPro" id="IPR014721">
    <property type="entry name" value="Ribsml_uS5_D2-typ_fold_subgr"/>
</dbReference>
<comment type="caution">
    <text evidence="7">The sequence shown here is derived from an EMBL/GenBank/DDBJ whole genome shotgun (WGS) entry which is preliminary data.</text>
</comment>
<evidence type="ECO:0000313" key="7">
    <source>
        <dbReference type="EMBL" id="MBP2025526.1"/>
    </source>
</evidence>
<dbReference type="RefSeq" id="WP_210060813.1">
    <property type="nucleotide sequence ID" value="NZ_JAGGLJ010000008.1"/>
</dbReference>
<dbReference type="SUPFAM" id="SSF55874">
    <property type="entry name" value="ATPase domain of HSP90 chaperone/DNA topoisomerase II/histidine kinase"/>
    <property type="match status" value="1"/>
</dbReference>
<dbReference type="InterPro" id="IPR020667">
    <property type="entry name" value="DNA_mismatch_repair_MutL"/>
</dbReference>
<dbReference type="InterPro" id="IPR042121">
    <property type="entry name" value="MutL_C_regsub"/>
</dbReference>
<dbReference type="EMBL" id="JAGGLJ010000008">
    <property type="protein sequence ID" value="MBP2025526.1"/>
    <property type="molecule type" value="Genomic_DNA"/>
</dbReference>
<keyword evidence="8" id="KW-1185">Reference proteome</keyword>
<evidence type="ECO:0000259" key="5">
    <source>
        <dbReference type="SMART" id="SM00853"/>
    </source>
</evidence>
<dbReference type="SMART" id="SM01340">
    <property type="entry name" value="DNA_mis_repair"/>
    <property type="match status" value="1"/>
</dbReference>
<dbReference type="Gene3D" id="3.30.1370.100">
    <property type="entry name" value="MutL, C-terminal domain, regulatory subdomain"/>
    <property type="match status" value="1"/>
</dbReference>
<dbReference type="InterPro" id="IPR042120">
    <property type="entry name" value="MutL_C_dimsub"/>
</dbReference>
<organism evidence="7 8">
    <name type="scientific">Peptoniphilus stercorisuis</name>
    <dbReference type="NCBI Taxonomy" id="1436965"/>
    <lineage>
        <taxon>Bacteria</taxon>
        <taxon>Bacillati</taxon>
        <taxon>Bacillota</taxon>
        <taxon>Tissierellia</taxon>
        <taxon>Tissierellales</taxon>
        <taxon>Peptoniphilaceae</taxon>
        <taxon>Peptoniphilus</taxon>
    </lineage>
</organism>
<dbReference type="Gene3D" id="3.30.1540.20">
    <property type="entry name" value="MutL, C-terminal domain, dimerisation subdomain"/>
    <property type="match status" value="1"/>
</dbReference>
<dbReference type="SMART" id="SM00853">
    <property type="entry name" value="MutL_C"/>
    <property type="match status" value="1"/>
</dbReference>
<comment type="function">
    <text evidence="4">This protein is involved in the repair of mismatches in DNA. It is required for dam-dependent methyl-directed DNA mismatch repair. May act as a 'molecular matchmaker', a protein that promotes the formation of a stable complex between two or more DNA-binding proteins in an ATP-dependent manner without itself being part of a final effector complex.</text>
</comment>
<evidence type="ECO:0000313" key="8">
    <source>
        <dbReference type="Proteomes" id="UP001519306"/>
    </source>
</evidence>
<dbReference type="Gene3D" id="3.30.565.10">
    <property type="entry name" value="Histidine kinase-like ATPase, C-terminal domain"/>
    <property type="match status" value="1"/>
</dbReference>
<dbReference type="SUPFAM" id="SSF54211">
    <property type="entry name" value="Ribosomal protein S5 domain 2-like"/>
    <property type="match status" value="1"/>
</dbReference>
<dbReference type="InterPro" id="IPR014790">
    <property type="entry name" value="MutL_C"/>
</dbReference>
<dbReference type="HAMAP" id="MF_00149">
    <property type="entry name" value="DNA_mis_repair"/>
    <property type="match status" value="1"/>
</dbReference>
<dbReference type="InterPro" id="IPR020568">
    <property type="entry name" value="Ribosomal_Su5_D2-typ_SF"/>
</dbReference>
<evidence type="ECO:0000256" key="4">
    <source>
        <dbReference type="HAMAP-Rule" id="MF_00149"/>
    </source>
</evidence>
<dbReference type="Pfam" id="PF08676">
    <property type="entry name" value="MutL_C"/>
    <property type="match status" value="1"/>
</dbReference>
<dbReference type="PANTHER" id="PTHR10073:SF12">
    <property type="entry name" value="DNA MISMATCH REPAIR PROTEIN MLH1"/>
    <property type="match status" value="1"/>
</dbReference>
<dbReference type="InterPro" id="IPR013507">
    <property type="entry name" value="DNA_mismatch_S5_2-like"/>
</dbReference>
<dbReference type="InterPro" id="IPR014762">
    <property type="entry name" value="DNA_mismatch_repair_CS"/>
</dbReference>
<dbReference type="SUPFAM" id="SSF118116">
    <property type="entry name" value="DNA mismatch repair protein MutL"/>
    <property type="match status" value="1"/>
</dbReference>
<dbReference type="CDD" id="cd16926">
    <property type="entry name" value="HATPase_MutL-MLH-PMS-like"/>
    <property type="match status" value="1"/>
</dbReference>
<dbReference type="InterPro" id="IPR036890">
    <property type="entry name" value="HATPase_C_sf"/>
</dbReference>
<dbReference type="InterPro" id="IPR037198">
    <property type="entry name" value="MutL_C_sf"/>
</dbReference>
<dbReference type="Gene3D" id="3.30.230.10">
    <property type="match status" value="1"/>
</dbReference>
<dbReference type="InterPro" id="IPR002099">
    <property type="entry name" value="MutL/Mlh/PMS"/>
</dbReference>
<accession>A0ABS4KCL5</accession>
<protein>
    <recommendedName>
        <fullName evidence="4">DNA mismatch repair protein MutL</fullName>
    </recommendedName>
</protein>
<sequence>MSIKLLDDATISKIAAGEIIENPASIIKELLENSIDANAKNIVIEIKGSIGEYIRITDDGDGIDESDLDIAFLRHSTSKLRKVEDLYNIVSLGFRGEALASISHISHVEVMTKTKDSKVGTRAVVENGKIISKNNIGLPIGTTFYIKDVFYNTPVRKKYLKNDTTEFNYINEVVQKIALGNNNVSIKLIRDGKIVLNSNRDVELKNHIYSILGRDIAANLIENNFNSESYKIKAFFSNNKLYRSNRNHQYIYINGRYVKNLDISRKLEKEYYSLIPLNRYPVFLLYIEIDPILVDVNIHPKKHEVKLSKENNLIAILCEMIEDSIYPNRSIEKPIEEIDSKNKKNVTVFEMFTEKDTDEPIIEENFLLNDFNSKKSYDFSNIDSKDSIELIKESDEFFQDNLKETTSSYEAEDDIINNNIVTDDNKIIPANEDSKIDKSLLETTIIGTLFKTFIVLENSKSEKCYLIDQHAAHERIMYEKFKYQYENTKIDKQMLLTPEIINVNAEEKNKIENNIELFNSLGFEIEEFGENSILIRTVPMIFGTPSNISFIYDSINMLDRDIKSTYEIDPYKIMRKACKAAVKAGDVLSNSEIYALIESLIDCDNPYTCPHGRPTIIEFSKYDIEKAFLREGM</sequence>
<proteinExistence type="inferred from homology"/>
<dbReference type="Proteomes" id="UP001519306">
    <property type="component" value="Unassembled WGS sequence"/>
</dbReference>
<evidence type="ECO:0000256" key="1">
    <source>
        <dbReference type="ARBA" id="ARBA00006082"/>
    </source>
</evidence>